<evidence type="ECO:0000256" key="1">
    <source>
        <dbReference type="SAM" id="Phobius"/>
    </source>
</evidence>
<feature type="transmembrane region" description="Helical" evidence="1">
    <location>
        <begin position="34"/>
        <end position="54"/>
    </location>
</feature>
<name>A0ABY4VD67_9GAMM</name>
<feature type="transmembrane region" description="Helical" evidence="1">
    <location>
        <begin position="205"/>
        <end position="228"/>
    </location>
</feature>
<evidence type="ECO:0000313" key="3">
    <source>
        <dbReference type="EMBL" id="USD19914.1"/>
    </source>
</evidence>
<keyword evidence="1" id="KW-0472">Membrane</keyword>
<dbReference type="Pfam" id="PF02517">
    <property type="entry name" value="Rce1-like"/>
    <property type="match status" value="1"/>
</dbReference>
<protein>
    <submittedName>
        <fullName evidence="3">CPBP family intramembrane metalloprotease</fullName>
    </submittedName>
</protein>
<keyword evidence="4" id="KW-1185">Reference proteome</keyword>
<reference evidence="3" key="1">
    <citation type="submission" date="2022-02" db="EMBL/GenBank/DDBJ databases">
        <title>Coral-associated bacteria.</title>
        <authorList>
            <person name="Tang K."/>
            <person name="Wang X."/>
        </authorList>
    </citation>
    <scope>NUCLEOTIDE SEQUENCE</scope>
    <source>
        <strain evidence="3">SCSIO 43006</strain>
    </source>
</reference>
<feature type="transmembrane region" description="Helical" evidence="1">
    <location>
        <begin position="108"/>
        <end position="129"/>
    </location>
</feature>
<gene>
    <name evidence="3" type="ORF">MJO52_12585</name>
</gene>
<dbReference type="PANTHER" id="PTHR35797:SF1">
    <property type="entry name" value="PROTEASE"/>
    <property type="match status" value="1"/>
</dbReference>
<feature type="transmembrane region" description="Helical" evidence="1">
    <location>
        <begin position="240"/>
        <end position="260"/>
    </location>
</feature>
<keyword evidence="3" id="KW-0482">Metalloprotease</keyword>
<feature type="transmembrane region" description="Helical" evidence="1">
    <location>
        <begin position="177"/>
        <end position="198"/>
    </location>
</feature>
<dbReference type="EMBL" id="CP092418">
    <property type="protein sequence ID" value="USD19914.1"/>
    <property type="molecule type" value="Genomic_DNA"/>
</dbReference>
<feature type="transmembrane region" description="Helical" evidence="1">
    <location>
        <begin position="74"/>
        <end position="96"/>
    </location>
</feature>
<organism evidence="3 4">
    <name type="scientific">Microbulbifer variabilis</name>
    <dbReference type="NCBI Taxonomy" id="266805"/>
    <lineage>
        <taxon>Bacteria</taxon>
        <taxon>Pseudomonadati</taxon>
        <taxon>Pseudomonadota</taxon>
        <taxon>Gammaproteobacteria</taxon>
        <taxon>Cellvibrionales</taxon>
        <taxon>Microbulbiferaceae</taxon>
        <taxon>Microbulbifer</taxon>
    </lineage>
</organism>
<evidence type="ECO:0000259" key="2">
    <source>
        <dbReference type="Pfam" id="PF02517"/>
    </source>
</evidence>
<dbReference type="Proteomes" id="UP001055658">
    <property type="component" value="Chromosome"/>
</dbReference>
<keyword evidence="1" id="KW-1133">Transmembrane helix</keyword>
<sequence>MMRDRNQALVFIVLVLAISWSLEAFIIASGGVRNFGPLWIVALMCIPGSLSIVLRLILKSGYEDVSFRIGKGRYYVYAVAIPFLLVLLTGLVSAAIDIRQFSLVSLEQLIQLSPVLLSVLVLGLIGAFGEELGWRGFLLPKLVSGGVKNPYLVSGLVWASWHLPLIAYGGFYQTDYTLLMALIYGLGIIAMSFVFSELRMRSGSVWVATIAHTAHNFFFQFAAPVLLLTESGSRSKLWDMVASDTGLCIAVFYAVAYLVFRHAVRRGKAFDRCLSPKAPINQ</sequence>
<accession>A0ABY4VD67</accession>
<keyword evidence="3" id="KW-0378">Hydrolase</keyword>
<feature type="domain" description="CAAX prenyl protease 2/Lysostaphin resistance protein A-like" evidence="2">
    <location>
        <begin position="115"/>
        <end position="218"/>
    </location>
</feature>
<dbReference type="PANTHER" id="PTHR35797">
    <property type="entry name" value="PROTEASE-RELATED"/>
    <property type="match status" value="1"/>
</dbReference>
<keyword evidence="3" id="KW-0645">Protease</keyword>
<keyword evidence="1" id="KW-0812">Transmembrane</keyword>
<proteinExistence type="predicted"/>
<dbReference type="InterPro" id="IPR003675">
    <property type="entry name" value="Rce1/LyrA-like_dom"/>
</dbReference>
<dbReference type="InterPro" id="IPR042150">
    <property type="entry name" value="MmRce1-like"/>
</dbReference>
<dbReference type="RefSeq" id="WP_252082005.1">
    <property type="nucleotide sequence ID" value="NZ_CP092418.1"/>
</dbReference>
<dbReference type="GO" id="GO:0008237">
    <property type="term" value="F:metallopeptidase activity"/>
    <property type="evidence" value="ECO:0007669"/>
    <property type="project" value="UniProtKB-KW"/>
</dbReference>
<evidence type="ECO:0000313" key="4">
    <source>
        <dbReference type="Proteomes" id="UP001055658"/>
    </source>
</evidence>
<feature type="transmembrane region" description="Helical" evidence="1">
    <location>
        <begin position="150"/>
        <end position="171"/>
    </location>
</feature>